<sequence length="385" mass="42467">MNDHGYVRPATVTTPKITPTLRESAGDQGGCENWYSVAETGIAEPYWTQWTKENEGCLREYVLNIRTSRSFHLQDTGLPFLDFVPDYSDSNFPKSLFTKLKADSSHLNAEAGGNSIETPTNDLSSPVVSLASEDCRTIDVDSSLSLGVADSECIISNVGMDIDSEIMTCCDVPLNDGVCLTDDIRDQIVFQDNDPIQECIFNSNPVTPDASMSASTGENEIPLVSSCQDEMPLSFAAEEEILTDQQFVCEEIPPVSEVLNIFDQEQTHSIDSLSSQDKQTIQASKEKDPALNITLEENRSIICTSPGNIHDCKDSENVNELEKHSGLIQFEHSRRPLKRGSSGMLNSSTERISSRNDNSPTPSLVSRNEQSLQGQWSLSCHQKNQ</sequence>
<protein>
    <submittedName>
        <fullName evidence="2">Uncharacterized protein</fullName>
    </submittedName>
</protein>
<evidence type="ECO:0000313" key="3">
    <source>
        <dbReference type="Proteomes" id="UP000708208"/>
    </source>
</evidence>
<feature type="region of interest" description="Disordered" evidence="1">
    <location>
        <begin position="332"/>
        <end position="385"/>
    </location>
</feature>
<accession>A0A8J2NUX9</accession>
<reference evidence="2" key="1">
    <citation type="submission" date="2021-06" db="EMBL/GenBank/DDBJ databases">
        <authorList>
            <person name="Hodson N. C."/>
            <person name="Mongue J. A."/>
            <person name="Jaron S. K."/>
        </authorList>
    </citation>
    <scope>NUCLEOTIDE SEQUENCE</scope>
</reference>
<organism evidence="2 3">
    <name type="scientific">Allacma fusca</name>
    <dbReference type="NCBI Taxonomy" id="39272"/>
    <lineage>
        <taxon>Eukaryota</taxon>
        <taxon>Metazoa</taxon>
        <taxon>Ecdysozoa</taxon>
        <taxon>Arthropoda</taxon>
        <taxon>Hexapoda</taxon>
        <taxon>Collembola</taxon>
        <taxon>Symphypleona</taxon>
        <taxon>Sminthuridae</taxon>
        <taxon>Allacma</taxon>
    </lineage>
</organism>
<keyword evidence="3" id="KW-1185">Reference proteome</keyword>
<feature type="compositionally biased region" description="Polar residues" evidence="1">
    <location>
        <begin position="269"/>
        <end position="283"/>
    </location>
</feature>
<dbReference type="Proteomes" id="UP000708208">
    <property type="component" value="Unassembled WGS sequence"/>
</dbReference>
<feature type="region of interest" description="Disordered" evidence="1">
    <location>
        <begin position="269"/>
        <end position="289"/>
    </location>
</feature>
<comment type="caution">
    <text evidence="2">The sequence shown here is derived from an EMBL/GenBank/DDBJ whole genome shotgun (WGS) entry which is preliminary data.</text>
</comment>
<dbReference type="AlphaFoldDB" id="A0A8J2NUX9"/>
<proteinExistence type="predicted"/>
<evidence type="ECO:0000256" key="1">
    <source>
        <dbReference type="SAM" id="MobiDB-lite"/>
    </source>
</evidence>
<feature type="compositionally biased region" description="Polar residues" evidence="1">
    <location>
        <begin position="343"/>
        <end position="385"/>
    </location>
</feature>
<gene>
    <name evidence="2" type="ORF">AFUS01_LOCUS4847</name>
</gene>
<dbReference type="EMBL" id="CAJVCH010030497">
    <property type="protein sequence ID" value="CAG7709759.1"/>
    <property type="molecule type" value="Genomic_DNA"/>
</dbReference>
<name>A0A8J2NUX9_9HEXA</name>
<evidence type="ECO:0000313" key="2">
    <source>
        <dbReference type="EMBL" id="CAG7709759.1"/>
    </source>
</evidence>